<keyword evidence="5 9" id="KW-0256">Endoplasmic reticulum</keyword>
<comment type="subcellular location">
    <subcellularLocation>
        <location evidence="1">Endoplasmic reticulum membrane</location>
        <topology evidence="1">Multi-pass membrane protein</topology>
    </subcellularLocation>
</comment>
<evidence type="ECO:0000256" key="7">
    <source>
        <dbReference type="ARBA" id="ARBA00023054"/>
    </source>
</evidence>
<gene>
    <name evidence="9" type="primary">GET1</name>
    <name evidence="11" type="ORF">B9Z19DRAFT_960616</name>
</gene>
<evidence type="ECO:0000313" key="11">
    <source>
        <dbReference type="EMBL" id="PUU84387.1"/>
    </source>
</evidence>
<dbReference type="GO" id="GO:0043529">
    <property type="term" value="C:GET complex"/>
    <property type="evidence" value="ECO:0007669"/>
    <property type="project" value="InterPro"/>
</dbReference>
<keyword evidence="3 9" id="KW-0813">Transport</keyword>
<dbReference type="GO" id="GO:0071816">
    <property type="term" value="P:tail-anchored membrane protein insertion into ER membrane"/>
    <property type="evidence" value="ECO:0007669"/>
    <property type="project" value="InterPro"/>
</dbReference>
<keyword evidence="4 9" id="KW-0812">Transmembrane</keyword>
<keyword evidence="7" id="KW-0175">Coiled coil</keyword>
<dbReference type="GO" id="GO:0005789">
    <property type="term" value="C:endoplasmic reticulum membrane"/>
    <property type="evidence" value="ECO:0007669"/>
    <property type="project" value="UniProtKB-SubCell"/>
</dbReference>
<evidence type="ECO:0000256" key="9">
    <source>
        <dbReference type="HAMAP-Rule" id="MF_03113"/>
    </source>
</evidence>
<evidence type="ECO:0000256" key="5">
    <source>
        <dbReference type="ARBA" id="ARBA00022824"/>
    </source>
</evidence>
<keyword evidence="10" id="KW-0732">Signal</keyword>
<name>A0A2T7A9H3_TUBBO</name>
<dbReference type="InterPro" id="IPR027538">
    <property type="entry name" value="Get1_fungi"/>
</dbReference>
<dbReference type="STRING" id="42251.A0A2T7A9H3"/>
<dbReference type="EMBL" id="NESQ01000001">
    <property type="protein sequence ID" value="PUU84387.1"/>
    <property type="molecule type" value="Genomic_DNA"/>
</dbReference>
<sequence>MISLLILVVVLTIATHLVNTLGATAISNTLWMIYTSLPTKTSQEVQNQKALQKEVVKLRAELRGTSSQDEFAKWAKTRRVLDKKVVDLEKLTGSVNAARTKFDTQIGFVRWVSTSGAGWAISLWYRREPVFWIPEGWVPGYIEWGLSFPKAPIGSVSIQVWTFAITQVLRVIAPVIESLIASVMPTRRPVTPMPAGSGEKDKEEL</sequence>
<dbReference type="FunFam" id="1.10.287.660:FF:000006">
    <property type="entry name" value="Protein GET1"/>
    <property type="match status" value="1"/>
</dbReference>
<dbReference type="PANTHER" id="PTHR42650">
    <property type="entry name" value="TAIL-ANCHORED PROTEIN INSERTION RECEPTOR WRB"/>
    <property type="match status" value="1"/>
</dbReference>
<evidence type="ECO:0000313" key="12">
    <source>
        <dbReference type="Proteomes" id="UP000244722"/>
    </source>
</evidence>
<protein>
    <submittedName>
        <fullName evidence="11">CHD5-like protein-domain-containing protein</fullName>
    </submittedName>
</protein>
<comment type="similarity">
    <text evidence="2 9">Belongs to the WRB/GET1 family.</text>
</comment>
<proteinExistence type="inferred from homology"/>
<dbReference type="InterPro" id="IPR029012">
    <property type="entry name" value="Helix_hairpin_bin_sf"/>
</dbReference>
<dbReference type="Proteomes" id="UP000244722">
    <property type="component" value="Unassembled WGS sequence"/>
</dbReference>
<feature type="chain" id="PRO_5015593192" evidence="10">
    <location>
        <begin position="21"/>
        <end position="205"/>
    </location>
</feature>
<keyword evidence="6 9" id="KW-1133">Transmembrane helix</keyword>
<dbReference type="OrthoDB" id="69461at2759"/>
<dbReference type="PANTHER" id="PTHR42650:SF1">
    <property type="entry name" value="GUIDED ENTRY OF TAIL-ANCHORED PROTEINS FACTOR 1"/>
    <property type="match status" value="1"/>
</dbReference>
<keyword evidence="12" id="KW-1185">Reference proteome</keyword>
<dbReference type="InterPro" id="IPR028945">
    <property type="entry name" value="Get1"/>
</dbReference>
<dbReference type="Gene3D" id="1.10.287.660">
    <property type="entry name" value="Helix hairpin bin"/>
    <property type="match status" value="1"/>
</dbReference>
<dbReference type="GO" id="GO:0043495">
    <property type="term" value="F:protein-membrane adaptor activity"/>
    <property type="evidence" value="ECO:0007669"/>
    <property type="project" value="TreeGrafter"/>
</dbReference>
<keyword evidence="8 9" id="KW-0472">Membrane</keyword>
<feature type="signal peptide" evidence="10">
    <location>
        <begin position="1"/>
        <end position="20"/>
    </location>
</feature>
<accession>A0A2T7A9H3</accession>
<evidence type="ECO:0000256" key="3">
    <source>
        <dbReference type="ARBA" id="ARBA00022448"/>
    </source>
</evidence>
<evidence type="ECO:0000256" key="10">
    <source>
        <dbReference type="SAM" id="SignalP"/>
    </source>
</evidence>
<evidence type="ECO:0000256" key="4">
    <source>
        <dbReference type="ARBA" id="ARBA00022692"/>
    </source>
</evidence>
<feature type="topological domain" description="Cytoplasmic" evidence="9">
    <location>
        <begin position="173"/>
        <end position="205"/>
    </location>
</feature>
<evidence type="ECO:0000256" key="2">
    <source>
        <dbReference type="ARBA" id="ARBA00010799"/>
    </source>
</evidence>
<evidence type="ECO:0000256" key="6">
    <source>
        <dbReference type="ARBA" id="ARBA00022989"/>
    </source>
</evidence>
<reference evidence="11 12" key="1">
    <citation type="submission" date="2017-04" db="EMBL/GenBank/DDBJ databases">
        <title>Draft genome sequence of Tuber borchii Vittad., a whitish edible truffle.</title>
        <authorList>
            <consortium name="DOE Joint Genome Institute"/>
            <person name="Murat C."/>
            <person name="Kuo A."/>
            <person name="Barry K.W."/>
            <person name="Clum A."/>
            <person name="Dockter R.B."/>
            <person name="Fauchery L."/>
            <person name="Iotti M."/>
            <person name="Kohler A."/>
            <person name="Labutti K."/>
            <person name="Lindquist E.A."/>
            <person name="Lipzen A."/>
            <person name="Ohm R.A."/>
            <person name="Wang M."/>
            <person name="Grigoriev I.V."/>
            <person name="Zambonelli A."/>
            <person name="Martin F.M."/>
        </authorList>
    </citation>
    <scope>NUCLEOTIDE SEQUENCE [LARGE SCALE GENOMIC DNA]</scope>
    <source>
        <strain evidence="11 12">Tbo3840</strain>
    </source>
</reference>
<dbReference type="Pfam" id="PF04420">
    <property type="entry name" value="CHD5"/>
    <property type="match status" value="1"/>
</dbReference>
<evidence type="ECO:0000256" key="1">
    <source>
        <dbReference type="ARBA" id="ARBA00004477"/>
    </source>
</evidence>
<organism evidence="11 12">
    <name type="scientific">Tuber borchii</name>
    <name type="common">White truffle</name>
    <dbReference type="NCBI Taxonomy" id="42251"/>
    <lineage>
        <taxon>Eukaryota</taxon>
        <taxon>Fungi</taxon>
        <taxon>Dikarya</taxon>
        <taxon>Ascomycota</taxon>
        <taxon>Pezizomycotina</taxon>
        <taxon>Pezizomycetes</taxon>
        <taxon>Pezizales</taxon>
        <taxon>Tuberaceae</taxon>
        <taxon>Tuber</taxon>
    </lineage>
</organism>
<dbReference type="HAMAP" id="MF_03113">
    <property type="entry name" value="Get1"/>
    <property type="match status" value="1"/>
</dbReference>
<comment type="caution">
    <text evidence="9">Lacks conserved residue(s) required for the propagation of feature annotation.</text>
</comment>
<comment type="caution">
    <text evidence="11">The sequence shown here is derived from an EMBL/GenBank/DDBJ whole genome shotgun (WGS) entry which is preliminary data.</text>
</comment>
<dbReference type="AlphaFoldDB" id="A0A2T7A9H3"/>
<evidence type="ECO:0000256" key="8">
    <source>
        <dbReference type="ARBA" id="ARBA00023136"/>
    </source>
</evidence>
<feature type="topological domain" description="Lumenal" evidence="9">
    <location>
        <begin position="1"/>
        <end position="4"/>
    </location>
</feature>